<feature type="domain" description="tRNA (32-2'-O)-methyltransferase regulator THADA-like C-terminal TPR repeats region" evidence="6">
    <location>
        <begin position="1203"/>
        <end position="1363"/>
    </location>
</feature>
<dbReference type="InterPro" id="IPR051954">
    <property type="entry name" value="tRNA_methyltransferase_THADA"/>
</dbReference>
<dbReference type="Pfam" id="PF25150">
    <property type="entry name" value="TPR_Trm732"/>
    <property type="match status" value="1"/>
</dbReference>
<dbReference type="PANTHER" id="PTHR14387:SF0">
    <property type="entry name" value="DUF2428 DOMAIN-CONTAINING PROTEIN"/>
    <property type="match status" value="1"/>
</dbReference>
<evidence type="ECO:0000259" key="6">
    <source>
        <dbReference type="Pfam" id="PF25151"/>
    </source>
</evidence>
<dbReference type="InterPro" id="IPR019442">
    <property type="entry name" value="THADA/TRM732_DUF2428"/>
</dbReference>
<dbReference type="InterPro" id="IPR056842">
    <property type="entry name" value="THADA-like_TPR_C"/>
</dbReference>
<dbReference type="Pfam" id="PF10350">
    <property type="entry name" value="DUF2428"/>
    <property type="match status" value="1"/>
</dbReference>
<feature type="domain" description="DUF2428" evidence="4">
    <location>
        <begin position="931"/>
        <end position="1201"/>
    </location>
</feature>
<sequence>MFLNASPEKQTQACILFYKHLEVKNVHVDIVGRIIKFLEKLNECVRSSVKRCRERSLDQALQLLQGVAVEELSTLEDSHILPVEQLVLLLQLETVTNSTAFKKLEQITLKIAEVNKPLVKTEIETCMSNIVSTKQILSVKDLQTVCVFLEESCIGREVWRGNLPLLLCKLADTFPWVLEQEASRNGEWGYLTVKICLQVFQLLPGEVAPLVWADNSNNEAVQSILTYLLQIIQGKTSNRDTRLLAGTAVIMQINTASKTQDGAEAAVSLLQLTNREQLEFCLGSLRVTVSAAVQDGVDRLAVTRALLTCGRKDILVHELSSNGTCLLLDVLFPAVSCLCEENLDCHYYTFQVFSSWLQCVKECLEDIWEVTGTRLLTENSSLIQKLTQLIWNNAESPVEGVSEFVYNSFRVLLEIYRLECERFRDTEKPLYTSLLQRVTALPWQAKAKYFPLCALIPYLGTGKVLEHFTELPRHLLNCLSTNYLSPCASEVYKTMIQWQRQELCAEAGNTLLETELAQQWARHWLDTLSVALTSEVTLLQNNTSSYLLPWTLRTFPAAFEVLTASFSLSSPGHLRAWVTLLSARRMVTAGPLPLEGAVLETLRLGLHSLDDAVRLGALGFLCCSPKTNQALTQLELSLLKEFLPLNLTCDSSPFRQLLQAAVKKALVRIRESCLACLRKGKANRKGESTTETMEPVTVLSQGVEFVEWLAQLAVSSLAPGLNFQRKKTALLLLAAVLETCTDSWTPDKKKGQPPENMCALINWSRERGRWDFFTEANLLVLLGCLHDGTNEIRELTAELLGKFFPPCFPETLTAALLEHAGKAMCSPRVQEAQAGAIMMKIVYQKSETLSSLVKNNCKERNDSAQDVKSLSFLLYLLCELHDHYITATRDMLQAARTRPIHGVITTLQRYLVEVPDALISIQKATSNRQDILSRLVETVRKISIFLLGVLYGNQSSSAEEQEAPPSFADMGNAIQSLITQGRGLEQQDGGDAVLLSEEHSLILTCCWVSLKEIGILLGSLVEKALAPSTATTGSLLSIEDLKTIAKVFQEILLKCRHWGAVEGCCVGFTKFCSVLLNHHNPDVKGIPRRMLEQGLSVLSTPRSSSVTRRAAGLPMLILCIVVGEDASKSRPLLAHSMSVVLEIAGTPLPDDWDQTLDLQQVCAVHILQTLVRGSGLGVAMLQFATAMTILSLKALSSPCWAMRNAAIQLFSALCARMLGQRRSRDDSSAQNGMSPPAFFTHYPELKGFLLQELQRAGDPGQGSGEGRLRLIPSLHSVLTLLARLQPGVEDEARSLSVFLDPLLRLAGSPIYAVRVMAAKALVAMVSPSEHKTVLLRLVGELPGRKTPCSHNHLHGQLLQIEALLARALDTNELQPDAMQSLVLQFESKSWLVMSSQQCTLIRAAYLRVATMLIRKCSQSFLEHLQEALTKELHTPTCRLQLGSAVFHQAAARFLCDEAVRTGAAEKADQASQLLMMEDPDVRLAVVTWIAEGRRWKCTPMWNVLKKALKDNLQTVLEERSGEHLKVYLEAFVAVTGVTDREGQIRGCPVPPSEPDMGECVEALLSMLERVQSSPDLLSHALCAASLLLADSTDAPLLERWCAVLERHSDPDSTETLRLAAARSLQLVGVALVHKALNTPAPRPALARRLVNTGVYLLQDEDPRVRGEAAKFASLVNSLWRKLPGERSCLHVQSSKGLLCLLELLLQEFGAGLETLELFLSHLPGSDMGSVLQELEEPESVSLYEQDEANVFAEPAVISQLLLPYLLQLTEKLAFSSDHRERVAHWVTTNTAGILQNMGCCKLWCSRGAAAAPGPLAALGCPRLHSAVTALFVRATVLLHAMEILGEEQAAGTGKGRGTGCSPQRLRSELEETHRLLTRHGLFIPLLHL</sequence>
<accession>A0AAD8D0I3</accession>
<comment type="function">
    <text evidence="3">Together with methyltransferase FTSJ1, methylates the 2'-O-ribose of nucleotides at position 32 of the anticodon loop of substrate tRNAs.</text>
</comment>
<dbReference type="Pfam" id="PF25151">
    <property type="entry name" value="TPR_Trm732_C"/>
    <property type="match status" value="1"/>
</dbReference>
<protein>
    <recommendedName>
        <fullName evidence="9">DUF2428 domain-containing protein</fullName>
    </recommendedName>
</protein>
<evidence type="ECO:0000259" key="4">
    <source>
        <dbReference type="Pfam" id="PF10350"/>
    </source>
</evidence>
<evidence type="ECO:0000256" key="3">
    <source>
        <dbReference type="ARBA" id="ARBA00035625"/>
    </source>
</evidence>
<organism evidence="7 8">
    <name type="scientific">Acipenser oxyrinchus oxyrinchus</name>
    <dbReference type="NCBI Taxonomy" id="40147"/>
    <lineage>
        <taxon>Eukaryota</taxon>
        <taxon>Metazoa</taxon>
        <taxon>Chordata</taxon>
        <taxon>Craniata</taxon>
        <taxon>Vertebrata</taxon>
        <taxon>Euteleostomi</taxon>
        <taxon>Actinopterygii</taxon>
        <taxon>Chondrostei</taxon>
        <taxon>Acipenseriformes</taxon>
        <taxon>Acipenseridae</taxon>
        <taxon>Acipenser</taxon>
    </lineage>
</organism>
<reference evidence="7" key="1">
    <citation type="submission" date="2022-02" db="EMBL/GenBank/DDBJ databases">
        <title>Atlantic sturgeon de novo genome assembly.</title>
        <authorList>
            <person name="Stock M."/>
            <person name="Klopp C."/>
            <person name="Guiguen Y."/>
            <person name="Cabau C."/>
            <person name="Parinello H."/>
            <person name="Santidrian Yebra-Pimentel E."/>
            <person name="Kuhl H."/>
            <person name="Dirks R.P."/>
            <person name="Guessner J."/>
            <person name="Wuertz S."/>
            <person name="Du K."/>
            <person name="Schartl M."/>
        </authorList>
    </citation>
    <scope>NUCLEOTIDE SEQUENCE</scope>
    <source>
        <strain evidence="7">STURGEONOMICS-FGT-2020</strain>
        <tissue evidence="7">Whole blood</tissue>
    </source>
</reference>
<evidence type="ECO:0000256" key="1">
    <source>
        <dbReference type="ARBA" id="ARBA00010409"/>
    </source>
</evidence>
<dbReference type="PANTHER" id="PTHR14387">
    <property type="entry name" value="THADA/DEATH RECEPTOR INTERACTING PROTEIN"/>
    <property type="match status" value="1"/>
</dbReference>
<keyword evidence="2" id="KW-0819">tRNA processing</keyword>
<gene>
    <name evidence="7" type="ORF">AOXY_G21641</name>
</gene>
<feature type="domain" description="tRNA (32-2'-O)-methyltransferase regulator THADA-like TPR repeats region" evidence="5">
    <location>
        <begin position="520"/>
        <end position="748"/>
    </location>
</feature>
<dbReference type="GO" id="GO:0030488">
    <property type="term" value="P:tRNA methylation"/>
    <property type="evidence" value="ECO:0007669"/>
    <property type="project" value="TreeGrafter"/>
</dbReference>
<evidence type="ECO:0000256" key="2">
    <source>
        <dbReference type="ARBA" id="ARBA00022694"/>
    </source>
</evidence>
<comment type="caution">
    <text evidence="7">The sequence shown here is derived from an EMBL/GenBank/DDBJ whole genome shotgun (WGS) entry which is preliminary data.</text>
</comment>
<evidence type="ECO:0000259" key="5">
    <source>
        <dbReference type="Pfam" id="PF25150"/>
    </source>
</evidence>
<dbReference type="SUPFAM" id="SSF48371">
    <property type="entry name" value="ARM repeat"/>
    <property type="match status" value="2"/>
</dbReference>
<keyword evidence="8" id="KW-1185">Reference proteome</keyword>
<dbReference type="Proteomes" id="UP001230051">
    <property type="component" value="Unassembled WGS sequence"/>
</dbReference>
<evidence type="ECO:0008006" key="9">
    <source>
        <dbReference type="Google" id="ProtNLM"/>
    </source>
</evidence>
<dbReference type="InterPro" id="IPR056843">
    <property type="entry name" value="THADA-like_TPR"/>
</dbReference>
<evidence type="ECO:0000313" key="7">
    <source>
        <dbReference type="EMBL" id="KAK1160136.1"/>
    </source>
</evidence>
<dbReference type="InterPro" id="IPR016024">
    <property type="entry name" value="ARM-type_fold"/>
</dbReference>
<dbReference type="GO" id="GO:0005829">
    <property type="term" value="C:cytosol"/>
    <property type="evidence" value="ECO:0007669"/>
    <property type="project" value="TreeGrafter"/>
</dbReference>
<evidence type="ECO:0000313" key="8">
    <source>
        <dbReference type="Proteomes" id="UP001230051"/>
    </source>
</evidence>
<comment type="similarity">
    <text evidence="1">Belongs to the THADA family.</text>
</comment>
<name>A0AAD8D0I3_ACIOX</name>
<proteinExistence type="inferred from homology"/>
<dbReference type="EMBL" id="JAGXEW010000021">
    <property type="protein sequence ID" value="KAK1160136.1"/>
    <property type="molecule type" value="Genomic_DNA"/>
</dbReference>